<keyword evidence="6 8" id="KW-1133">Transmembrane helix</keyword>
<dbReference type="SUPFAM" id="SSF90123">
    <property type="entry name" value="ABC transporter transmembrane region"/>
    <property type="match status" value="1"/>
</dbReference>
<dbReference type="GO" id="GO:0016020">
    <property type="term" value="C:membrane"/>
    <property type="evidence" value="ECO:0007669"/>
    <property type="project" value="UniProtKB-SubCell"/>
</dbReference>
<dbReference type="GO" id="GO:0005524">
    <property type="term" value="F:ATP binding"/>
    <property type="evidence" value="ECO:0007669"/>
    <property type="project" value="UniProtKB-KW"/>
</dbReference>
<feature type="transmembrane region" description="Helical" evidence="8">
    <location>
        <begin position="80"/>
        <end position="106"/>
    </location>
</feature>
<evidence type="ECO:0000313" key="9">
    <source>
        <dbReference type="EMBL" id="JAB63224.1"/>
    </source>
</evidence>
<evidence type="ECO:0000256" key="3">
    <source>
        <dbReference type="ARBA" id="ARBA00022692"/>
    </source>
</evidence>
<dbReference type="PANTHER" id="PTHR24223">
    <property type="entry name" value="ATP-BINDING CASSETTE SUB-FAMILY C"/>
    <property type="match status" value="1"/>
</dbReference>
<keyword evidence="5" id="KW-0067">ATP-binding</keyword>
<accession>V5GGV5</accession>
<evidence type="ECO:0000256" key="5">
    <source>
        <dbReference type="ARBA" id="ARBA00022840"/>
    </source>
</evidence>
<dbReference type="InterPro" id="IPR050173">
    <property type="entry name" value="ABC_transporter_C-like"/>
</dbReference>
<organism evidence="9">
    <name type="scientific">Anoplophora glabripennis</name>
    <name type="common">Asian longhorn beetle</name>
    <name type="synonym">Anoplophora nobilis</name>
    <dbReference type="NCBI Taxonomy" id="217634"/>
    <lineage>
        <taxon>Eukaryota</taxon>
        <taxon>Metazoa</taxon>
        <taxon>Ecdysozoa</taxon>
        <taxon>Arthropoda</taxon>
        <taxon>Hexapoda</taxon>
        <taxon>Insecta</taxon>
        <taxon>Pterygota</taxon>
        <taxon>Neoptera</taxon>
        <taxon>Endopterygota</taxon>
        <taxon>Coleoptera</taxon>
        <taxon>Polyphaga</taxon>
        <taxon>Cucujiformia</taxon>
        <taxon>Chrysomeloidea</taxon>
        <taxon>Cerambycidae</taxon>
        <taxon>Lamiinae</taxon>
        <taxon>Lamiini</taxon>
        <taxon>Anoplophora</taxon>
    </lineage>
</organism>
<evidence type="ECO:0000256" key="2">
    <source>
        <dbReference type="ARBA" id="ARBA00009726"/>
    </source>
</evidence>
<dbReference type="PANTHER" id="PTHR24223:SF456">
    <property type="entry name" value="MULTIDRUG RESISTANCE-ASSOCIATED PROTEIN LETHAL(2)03659"/>
    <property type="match status" value="1"/>
</dbReference>
<name>V5GGV5_ANOGL</name>
<evidence type="ECO:0000256" key="8">
    <source>
        <dbReference type="SAM" id="Phobius"/>
    </source>
</evidence>
<dbReference type="AlphaFoldDB" id="V5GGV5"/>
<dbReference type="EMBL" id="GALX01005242">
    <property type="protein sequence ID" value="JAB63224.1"/>
    <property type="molecule type" value="Transcribed_RNA"/>
</dbReference>
<keyword evidence="7 8" id="KW-0472">Membrane</keyword>
<sequence length="168" mass="19382">MDITKENVNPNPRDTASPLSVIFFTYTIGMFKKGYRKTLDVDDLYNPLRSDRSMLLGDRLERNWNKNEEKAKKNNKKPSLLRVLVATFWPEYLYLGVLLVFMDIFIRLSQPLMLGRLLEYFKPVPTVTKTEALWYAGAVVALNALSALFMNQYIMGAFHYGMKVRAAS</sequence>
<reference evidence="9" key="1">
    <citation type="submission" date="2013-07" db="EMBL/GenBank/DDBJ databases">
        <title>Midgut Transcriptome Profiling of Anoplphora glabripennis, a Lignocellulose Degrading, Wood-Boring Cerambycid.</title>
        <authorList>
            <person name="Scully E.D."/>
            <person name="Hoover K."/>
            <person name="Carlson J.E."/>
            <person name="Tien M."/>
            <person name="Geib S.M."/>
        </authorList>
    </citation>
    <scope>NUCLEOTIDE SEQUENCE</scope>
</reference>
<keyword evidence="4" id="KW-0547">Nucleotide-binding</keyword>
<proteinExistence type="inferred from homology"/>
<evidence type="ECO:0000256" key="4">
    <source>
        <dbReference type="ARBA" id="ARBA00022741"/>
    </source>
</evidence>
<evidence type="ECO:0000256" key="1">
    <source>
        <dbReference type="ARBA" id="ARBA00004141"/>
    </source>
</evidence>
<evidence type="ECO:0000256" key="7">
    <source>
        <dbReference type="ARBA" id="ARBA00023136"/>
    </source>
</evidence>
<feature type="transmembrane region" description="Helical" evidence="8">
    <location>
        <begin position="132"/>
        <end position="155"/>
    </location>
</feature>
<dbReference type="GO" id="GO:0042626">
    <property type="term" value="F:ATPase-coupled transmembrane transporter activity"/>
    <property type="evidence" value="ECO:0007669"/>
    <property type="project" value="TreeGrafter"/>
</dbReference>
<gene>
    <name evidence="9" type="primary">MRP4</name>
</gene>
<evidence type="ECO:0000256" key="6">
    <source>
        <dbReference type="ARBA" id="ARBA00022989"/>
    </source>
</evidence>
<keyword evidence="3 8" id="KW-0812">Transmembrane</keyword>
<dbReference type="Gene3D" id="1.20.1560.10">
    <property type="entry name" value="ABC transporter type 1, transmembrane domain"/>
    <property type="match status" value="1"/>
</dbReference>
<dbReference type="InterPro" id="IPR036640">
    <property type="entry name" value="ABC1_TM_sf"/>
</dbReference>
<comment type="subcellular location">
    <subcellularLocation>
        <location evidence="1">Membrane</location>
        <topology evidence="1">Multi-pass membrane protein</topology>
    </subcellularLocation>
</comment>
<protein>
    <submittedName>
        <fullName evidence="9">Multidrug resistance-associated protein 4</fullName>
    </submittedName>
</protein>
<comment type="similarity">
    <text evidence="2">Belongs to the ABC transporter superfamily. ABCC family. Conjugate transporter (TC 3.A.1.208) subfamily.</text>
</comment>